<organism evidence="1 2">
    <name type="scientific">Saprolegnia diclina (strain VS20)</name>
    <dbReference type="NCBI Taxonomy" id="1156394"/>
    <lineage>
        <taxon>Eukaryota</taxon>
        <taxon>Sar</taxon>
        <taxon>Stramenopiles</taxon>
        <taxon>Oomycota</taxon>
        <taxon>Saprolegniomycetes</taxon>
        <taxon>Saprolegniales</taxon>
        <taxon>Saprolegniaceae</taxon>
        <taxon>Saprolegnia</taxon>
    </lineage>
</organism>
<dbReference type="VEuPathDB" id="FungiDB:SDRG_00759"/>
<dbReference type="EMBL" id="JH767133">
    <property type="protein sequence ID" value="EQC41904.1"/>
    <property type="molecule type" value="Genomic_DNA"/>
</dbReference>
<sequence>MVRVKGSSSPGVAAHEAAMRQYRAVRTLAYANAMPHGTLPELSVKGVDYILQWPLPQGQMAQLVARYAVNGSIVVPAPDVYITNQDAWKDVFDAYVLDVVDSRLEMTTTDIAVCLSHACIDTNGTANALTPSAESLEDAENHGYNVFGTLVLLLPSAYSGGALTISYDGKSTSIELGPMHF</sequence>
<proteinExistence type="predicted"/>
<accession>T0QUL6</accession>
<dbReference type="Proteomes" id="UP000030762">
    <property type="component" value="Unassembled WGS sequence"/>
</dbReference>
<name>T0QUL6_SAPDV</name>
<reference evidence="1 2" key="1">
    <citation type="submission" date="2012-04" db="EMBL/GenBank/DDBJ databases">
        <title>The Genome Sequence of Saprolegnia declina VS20.</title>
        <authorList>
            <consortium name="The Broad Institute Genome Sequencing Platform"/>
            <person name="Russ C."/>
            <person name="Nusbaum C."/>
            <person name="Tyler B."/>
            <person name="van West P."/>
            <person name="Dieguez-Uribeondo J."/>
            <person name="de Bruijn I."/>
            <person name="Tripathy S."/>
            <person name="Jiang R."/>
            <person name="Young S.K."/>
            <person name="Zeng Q."/>
            <person name="Gargeya S."/>
            <person name="Fitzgerald M."/>
            <person name="Haas B."/>
            <person name="Abouelleil A."/>
            <person name="Alvarado L."/>
            <person name="Arachchi H.M."/>
            <person name="Berlin A."/>
            <person name="Chapman S.B."/>
            <person name="Goldberg J."/>
            <person name="Griggs A."/>
            <person name="Gujja S."/>
            <person name="Hansen M."/>
            <person name="Howarth C."/>
            <person name="Imamovic A."/>
            <person name="Larimer J."/>
            <person name="McCowen C."/>
            <person name="Montmayeur A."/>
            <person name="Murphy C."/>
            <person name="Neiman D."/>
            <person name="Pearson M."/>
            <person name="Priest M."/>
            <person name="Roberts A."/>
            <person name="Saif S."/>
            <person name="Shea T."/>
            <person name="Sisk P."/>
            <person name="Sykes S."/>
            <person name="Wortman J."/>
            <person name="Nusbaum C."/>
            <person name="Birren B."/>
        </authorList>
    </citation>
    <scope>NUCLEOTIDE SEQUENCE [LARGE SCALE GENOMIC DNA]</scope>
    <source>
        <strain evidence="1 2">VS20</strain>
    </source>
</reference>
<dbReference type="GeneID" id="19941486"/>
<evidence type="ECO:0000313" key="2">
    <source>
        <dbReference type="Proteomes" id="UP000030762"/>
    </source>
</evidence>
<dbReference type="RefSeq" id="XP_008604473.1">
    <property type="nucleotide sequence ID" value="XM_008606251.1"/>
</dbReference>
<gene>
    <name evidence="1" type="ORF">SDRG_00759</name>
</gene>
<dbReference type="OMA" id="CLSHACI"/>
<dbReference type="OrthoDB" id="27483at2759"/>
<keyword evidence="2" id="KW-1185">Reference proteome</keyword>
<dbReference type="AlphaFoldDB" id="T0QUL6"/>
<evidence type="ECO:0000313" key="1">
    <source>
        <dbReference type="EMBL" id="EQC41904.1"/>
    </source>
</evidence>
<protein>
    <submittedName>
        <fullName evidence="1">Uncharacterized protein</fullName>
    </submittedName>
</protein>
<dbReference type="InParanoid" id="T0QUL6"/>